<evidence type="ECO:0000313" key="1">
    <source>
        <dbReference type="EMBL" id="KAJ8672938.1"/>
    </source>
</evidence>
<accession>A0ACC2NP33</accession>
<evidence type="ECO:0000313" key="2">
    <source>
        <dbReference type="Proteomes" id="UP001239111"/>
    </source>
</evidence>
<reference evidence="1" key="1">
    <citation type="submission" date="2023-04" db="EMBL/GenBank/DDBJ databases">
        <title>A chromosome-level genome assembly of the parasitoid wasp Eretmocerus hayati.</title>
        <authorList>
            <person name="Zhong Y."/>
            <person name="Liu S."/>
            <person name="Liu Y."/>
        </authorList>
    </citation>
    <scope>NUCLEOTIDE SEQUENCE</scope>
    <source>
        <strain evidence="1">ZJU_SS_LIU_2023</strain>
    </source>
</reference>
<gene>
    <name evidence="1" type="ORF">QAD02_004199</name>
</gene>
<organism evidence="1 2">
    <name type="scientific">Eretmocerus hayati</name>
    <dbReference type="NCBI Taxonomy" id="131215"/>
    <lineage>
        <taxon>Eukaryota</taxon>
        <taxon>Metazoa</taxon>
        <taxon>Ecdysozoa</taxon>
        <taxon>Arthropoda</taxon>
        <taxon>Hexapoda</taxon>
        <taxon>Insecta</taxon>
        <taxon>Pterygota</taxon>
        <taxon>Neoptera</taxon>
        <taxon>Endopterygota</taxon>
        <taxon>Hymenoptera</taxon>
        <taxon>Apocrita</taxon>
        <taxon>Proctotrupomorpha</taxon>
        <taxon>Chalcidoidea</taxon>
        <taxon>Aphelinidae</taxon>
        <taxon>Aphelininae</taxon>
        <taxon>Eretmocerus</taxon>
    </lineage>
</organism>
<dbReference type="EMBL" id="CM056743">
    <property type="protein sequence ID" value="KAJ8672938.1"/>
    <property type="molecule type" value="Genomic_DNA"/>
</dbReference>
<name>A0ACC2NP33_9HYME</name>
<keyword evidence="2" id="KW-1185">Reference proteome</keyword>
<sequence length="214" mass="24890">MSESGGSARRRASSDFSIESILAKETDIEKSECRVRLVQDEKLKWYSGWRGANGVDVDDGVRYAQKIGIESEEDRWRRRGEQHQQQRRDQLEICNSAESCEASQHGGSGQFNSEELAWLRCTRYCPPKLPRKSCAGKNLKRKPGSHPRIPFTKYQLEKLENKYKSNAYLSRKDVVNLSEVLQLPQTRIKIWFQNRRARERRESQLLDQTSITRA</sequence>
<dbReference type="Proteomes" id="UP001239111">
    <property type="component" value="Chromosome 3"/>
</dbReference>
<comment type="caution">
    <text evidence="1">The sequence shown here is derived from an EMBL/GenBank/DDBJ whole genome shotgun (WGS) entry which is preliminary data.</text>
</comment>
<protein>
    <submittedName>
        <fullName evidence="1">Uncharacterized protein</fullName>
    </submittedName>
</protein>
<proteinExistence type="predicted"/>